<evidence type="ECO:0000256" key="1">
    <source>
        <dbReference type="ARBA" id="ARBA00004613"/>
    </source>
</evidence>
<accession>A0A0K0LC27</accession>
<feature type="domain" description="IGFBP N-terminal" evidence="6">
    <location>
        <begin position="15"/>
        <end position="98"/>
    </location>
</feature>
<comment type="subcellular location">
    <subcellularLocation>
        <location evidence="1">Secreted</location>
    </subcellularLocation>
</comment>
<evidence type="ECO:0000256" key="2">
    <source>
        <dbReference type="ARBA" id="ARBA00022525"/>
    </source>
</evidence>
<name>A0A0K0LC27_9SCOR</name>
<dbReference type="PANTHER" id="PTHR14186:SF20">
    <property type="entry name" value="CYSTEINE-RICH MOTOR NEURON 1 PROTEIN-LIKE"/>
    <property type="match status" value="1"/>
</dbReference>
<dbReference type="InterPro" id="IPR011390">
    <property type="entry name" value="IGFBP_rP_mac25"/>
</dbReference>
<dbReference type="GO" id="GO:0005520">
    <property type="term" value="F:insulin-like growth factor binding"/>
    <property type="evidence" value="ECO:0007669"/>
    <property type="project" value="InterPro"/>
</dbReference>
<dbReference type="GO" id="GO:0009966">
    <property type="term" value="P:regulation of signal transduction"/>
    <property type="evidence" value="ECO:0007669"/>
    <property type="project" value="TreeGrafter"/>
</dbReference>
<dbReference type="EMBL" id="KJ787524">
    <property type="protein sequence ID" value="AIX87724.1"/>
    <property type="molecule type" value="mRNA"/>
</dbReference>
<dbReference type="Gene3D" id="4.10.40.20">
    <property type="match status" value="1"/>
</dbReference>
<keyword evidence="4" id="KW-1015">Disulfide bond</keyword>
<dbReference type="PROSITE" id="PS51323">
    <property type="entry name" value="IGFBP_N_2"/>
    <property type="match status" value="1"/>
</dbReference>
<dbReference type="SUPFAM" id="SSF57184">
    <property type="entry name" value="Growth factor receptor domain"/>
    <property type="match status" value="1"/>
</dbReference>
<keyword evidence="2" id="KW-0964">Secreted</keyword>
<dbReference type="InterPro" id="IPR009030">
    <property type="entry name" value="Growth_fac_rcpt_cys_sf"/>
</dbReference>
<organism evidence="7">
    <name type="scientific">Androctonus bicolor</name>
    <dbReference type="NCBI Taxonomy" id="748906"/>
    <lineage>
        <taxon>Eukaryota</taxon>
        <taxon>Metazoa</taxon>
        <taxon>Ecdysozoa</taxon>
        <taxon>Arthropoda</taxon>
        <taxon>Chelicerata</taxon>
        <taxon>Arachnida</taxon>
        <taxon>Scorpiones</taxon>
        <taxon>Buthida</taxon>
        <taxon>Buthoidea</taxon>
        <taxon>Buthidae</taxon>
        <taxon>Androctonus</taxon>
    </lineage>
</organism>
<evidence type="ECO:0000259" key="6">
    <source>
        <dbReference type="PROSITE" id="PS51323"/>
    </source>
</evidence>
<dbReference type="GO" id="GO:0001558">
    <property type="term" value="P:regulation of cell growth"/>
    <property type="evidence" value="ECO:0007669"/>
    <property type="project" value="InterPro"/>
</dbReference>
<feature type="chain" id="PRO_5005451045" evidence="5">
    <location>
        <begin position="20"/>
        <end position="98"/>
    </location>
</feature>
<feature type="signal peptide" evidence="5">
    <location>
        <begin position="1"/>
        <end position="19"/>
    </location>
</feature>
<proteinExistence type="evidence at transcript level"/>
<dbReference type="AlphaFoldDB" id="A0A0K0LC27"/>
<evidence type="ECO:0000256" key="3">
    <source>
        <dbReference type="ARBA" id="ARBA00022729"/>
    </source>
</evidence>
<evidence type="ECO:0000313" key="7">
    <source>
        <dbReference type="EMBL" id="AIX87724.1"/>
    </source>
</evidence>
<evidence type="ECO:0000256" key="4">
    <source>
        <dbReference type="ARBA" id="ARBA00023157"/>
    </source>
</evidence>
<dbReference type="PANTHER" id="PTHR14186">
    <property type="entry name" value="INSULIN-LIKE GROWTH FACTOR BINDING PROTEIN-RELATED"/>
    <property type="match status" value="1"/>
</dbReference>
<dbReference type="Pfam" id="PF00219">
    <property type="entry name" value="IGFBP"/>
    <property type="match status" value="1"/>
</dbReference>
<dbReference type="GO" id="GO:0005576">
    <property type="term" value="C:extracellular region"/>
    <property type="evidence" value="ECO:0007669"/>
    <property type="project" value="UniProtKB-SubCell"/>
</dbReference>
<evidence type="ECO:0000256" key="5">
    <source>
        <dbReference type="SAM" id="SignalP"/>
    </source>
</evidence>
<keyword evidence="3 5" id="KW-0732">Signal</keyword>
<protein>
    <submittedName>
        <fullName evidence="7">Orphan peptide AbOp-5</fullName>
    </submittedName>
</protein>
<reference evidence="7" key="1">
    <citation type="journal article" date="2015" name="J. Proteomics">
        <title>Unique diversity of the venom peptides from the scorpion Androctonus bicolor revealed by transcriptomic and proteomic analysis.</title>
        <authorList>
            <person name="Zhang L."/>
            <person name="Shi W."/>
            <person name="Zeng X.C."/>
            <person name="Ge F."/>
            <person name="Yang M."/>
            <person name="Nie Y."/>
            <person name="Bao A."/>
            <person name="Wu S."/>
            <person name="E G."/>
        </authorList>
    </citation>
    <scope>NUCLEOTIDE SEQUENCE</scope>
</reference>
<dbReference type="InterPro" id="IPR000867">
    <property type="entry name" value="IGFBP-like"/>
</dbReference>
<sequence>MKTLSLMMLFGLVMSYSSCSSYVPCSCHYKCEAINNCQYGVVKDTCGCCEICAKGVGEACGGLRNIHGICAGNLECIYPPSLSNTERLVKGGFCTGYE</sequence>